<proteinExistence type="predicted"/>
<evidence type="ECO:0000313" key="1">
    <source>
        <dbReference type="EMBL" id="WQD40026.1"/>
    </source>
</evidence>
<sequence>MMEATGAYGSMAEHGNLVYDGLVAQLTHAGGIDWLEDILEGCSNLVASNKARRDIFLQDKEYENDRQALLNSLEIWQELLDACEEMDEKLGYCFDRAEEQQAIVQKNLLGVTQSIKPVEESYRGVSLFFENAESDQLSNISFINCDISQLADLTVPRFFDHIGEELKMNFDRIDLRNNYSLLLLPGYLGGNAVVEKWAKLACDNKVMIITDFENLDEADDVMEVFDASGLAGGDLYKASVLVCCNWLVGRGKHDAIHEEDDLFIPPSLALGGKIYKSLLSQVAAGKKFGVINGVDGVKFPLKKSEVSVLEKMNLVPMFNEYGKVMAFSAKTLFNGANLGLQIYSVVRVFDHVAKVLMDFLNRRAFENFNANIRKELMGQVVKFLDGVSGNGKLIEDFSIRRFEQDAEQKDKIHLDIHLKPYFPAKNFMIKMEGKKGDDGHSWDTTYDQQ</sequence>
<dbReference type="InterPro" id="IPR035576">
    <property type="entry name" value="T6SS_TssC"/>
</dbReference>
<gene>
    <name evidence="1" type="ORF">U0035_07700</name>
</gene>
<evidence type="ECO:0000313" key="2">
    <source>
        <dbReference type="Proteomes" id="UP001325680"/>
    </source>
</evidence>
<protein>
    <submittedName>
        <fullName evidence="1">Type VI secretion system contractile sheath protein TssC</fullName>
    </submittedName>
</protein>
<name>A0ABZ0WA13_9BACT</name>
<keyword evidence="2" id="KW-1185">Reference proteome</keyword>
<dbReference type="EMBL" id="CP139960">
    <property type="protein sequence ID" value="WQD40026.1"/>
    <property type="molecule type" value="Genomic_DNA"/>
</dbReference>
<dbReference type="Pfam" id="PF17541">
    <property type="entry name" value="TssC"/>
    <property type="match status" value="1"/>
</dbReference>
<organism evidence="1 2">
    <name type="scientific">Niabella yanshanensis</name>
    <dbReference type="NCBI Taxonomy" id="577386"/>
    <lineage>
        <taxon>Bacteria</taxon>
        <taxon>Pseudomonadati</taxon>
        <taxon>Bacteroidota</taxon>
        <taxon>Chitinophagia</taxon>
        <taxon>Chitinophagales</taxon>
        <taxon>Chitinophagaceae</taxon>
        <taxon>Niabella</taxon>
    </lineage>
</organism>
<reference evidence="1 2" key="1">
    <citation type="submission" date="2023-12" db="EMBL/GenBank/DDBJ databases">
        <title>Genome sequencing and assembly of bacterial species from a model synthetic community.</title>
        <authorList>
            <person name="Hogle S.L."/>
        </authorList>
    </citation>
    <scope>NUCLEOTIDE SEQUENCE [LARGE SCALE GENOMIC DNA]</scope>
    <source>
        <strain evidence="1 2">HAMBI_3031</strain>
    </source>
</reference>
<dbReference type="Proteomes" id="UP001325680">
    <property type="component" value="Chromosome"/>
</dbReference>
<accession>A0ABZ0WA13</accession>
<dbReference type="RefSeq" id="WP_114789417.1">
    <property type="nucleotide sequence ID" value="NZ_CP139960.1"/>
</dbReference>